<gene>
    <name evidence="2" type="ORF">ESP70_017035</name>
</gene>
<dbReference type="SUPFAM" id="SSF53335">
    <property type="entry name" value="S-adenosyl-L-methionine-dependent methyltransferases"/>
    <property type="match status" value="1"/>
</dbReference>
<dbReference type="Pfam" id="PF05175">
    <property type="entry name" value="MTS"/>
    <property type="match status" value="1"/>
</dbReference>
<feature type="domain" description="Methyltransferase small" evidence="1">
    <location>
        <begin position="44"/>
        <end position="132"/>
    </location>
</feature>
<evidence type="ECO:0000313" key="2">
    <source>
        <dbReference type="EMBL" id="KAA1395839.1"/>
    </source>
</evidence>
<dbReference type="InterPro" id="IPR029063">
    <property type="entry name" value="SAM-dependent_MTases_sf"/>
</dbReference>
<dbReference type="Gene3D" id="3.40.50.150">
    <property type="entry name" value="Vaccinia Virus protein VP39"/>
    <property type="match status" value="1"/>
</dbReference>
<dbReference type="GO" id="GO:0003676">
    <property type="term" value="F:nucleic acid binding"/>
    <property type="evidence" value="ECO:0007669"/>
    <property type="project" value="InterPro"/>
</dbReference>
<dbReference type="EMBL" id="SDPQ02000003">
    <property type="protein sequence ID" value="KAA1395839.1"/>
    <property type="molecule type" value="Genomic_DNA"/>
</dbReference>
<sequence>MTLDVEPVRTELIEFGSLSIQYDQRVLRPRRWTTAQSAWASALLRTAPAGPVLELCAGVGHIGLLTMVGQDRPLVLVDSSEVACDHAAANVERANLPGPVDIRCGLMDGLIADEERFALIIADPPWVPSADTGEHVDDPVHAIDGGADGLDLARTCLELIGRHLGDGGSALLQLGGLDQVAAVSDHLTDHPELDLRLVEHRAYDDRGVLVLLVR</sequence>
<dbReference type="InterPro" id="IPR007848">
    <property type="entry name" value="Small_mtfrase_dom"/>
</dbReference>
<protein>
    <submittedName>
        <fullName evidence="2">Class I SAM-dependent methyltransferase</fullName>
    </submittedName>
</protein>
<dbReference type="CDD" id="cd02440">
    <property type="entry name" value="AdoMet_MTases"/>
    <property type="match status" value="1"/>
</dbReference>
<dbReference type="GO" id="GO:0008757">
    <property type="term" value="F:S-adenosylmethionine-dependent methyltransferase activity"/>
    <property type="evidence" value="ECO:0007669"/>
    <property type="project" value="UniProtKB-ARBA"/>
</dbReference>
<keyword evidence="2" id="KW-0808">Transferase</keyword>
<dbReference type="OrthoDB" id="4966694at2"/>
<dbReference type="PANTHER" id="PTHR18895:SF74">
    <property type="entry name" value="MTRF1L RELEASE FACTOR GLUTAMINE METHYLTRANSFERASE"/>
    <property type="match status" value="1"/>
</dbReference>
<organism evidence="2 3">
    <name type="scientific">Aeromicrobium ginsengisoli</name>
    <dbReference type="NCBI Taxonomy" id="363867"/>
    <lineage>
        <taxon>Bacteria</taxon>
        <taxon>Bacillati</taxon>
        <taxon>Actinomycetota</taxon>
        <taxon>Actinomycetes</taxon>
        <taxon>Propionibacteriales</taxon>
        <taxon>Nocardioidaceae</taxon>
        <taxon>Aeromicrobium</taxon>
    </lineage>
</organism>
<comment type="caution">
    <text evidence="2">The sequence shown here is derived from an EMBL/GenBank/DDBJ whole genome shotgun (WGS) entry which is preliminary data.</text>
</comment>
<name>A0A5M4FC95_9ACTN</name>
<evidence type="ECO:0000313" key="3">
    <source>
        <dbReference type="Proteomes" id="UP000380867"/>
    </source>
</evidence>
<dbReference type="InterPro" id="IPR002052">
    <property type="entry name" value="DNA_methylase_N6_adenine_CS"/>
</dbReference>
<keyword evidence="2" id="KW-0489">Methyltransferase</keyword>
<dbReference type="AlphaFoldDB" id="A0A5M4FC95"/>
<dbReference type="RefSeq" id="WP_149690488.1">
    <property type="nucleotide sequence ID" value="NZ_SDPQ02000003.1"/>
</dbReference>
<evidence type="ECO:0000259" key="1">
    <source>
        <dbReference type="Pfam" id="PF05175"/>
    </source>
</evidence>
<reference evidence="2" key="1">
    <citation type="submission" date="2019-09" db="EMBL/GenBank/DDBJ databases">
        <authorList>
            <person name="Li J."/>
        </authorList>
    </citation>
    <scope>NUCLEOTIDE SEQUENCE [LARGE SCALE GENOMIC DNA]</scope>
    <source>
        <strain evidence="2">JCM 14732</strain>
    </source>
</reference>
<proteinExistence type="predicted"/>
<dbReference type="PROSITE" id="PS00092">
    <property type="entry name" value="N6_MTASE"/>
    <property type="match status" value="1"/>
</dbReference>
<keyword evidence="3" id="KW-1185">Reference proteome</keyword>
<dbReference type="GO" id="GO:0008170">
    <property type="term" value="F:N-methyltransferase activity"/>
    <property type="evidence" value="ECO:0007669"/>
    <property type="project" value="UniProtKB-ARBA"/>
</dbReference>
<dbReference type="PANTHER" id="PTHR18895">
    <property type="entry name" value="HEMK METHYLTRANSFERASE"/>
    <property type="match status" value="1"/>
</dbReference>
<dbReference type="Proteomes" id="UP000380867">
    <property type="component" value="Unassembled WGS sequence"/>
</dbReference>
<dbReference type="InterPro" id="IPR050320">
    <property type="entry name" value="N5-glutamine_MTase"/>
</dbReference>
<accession>A0A5M4FC95</accession>
<dbReference type="GO" id="GO:0032259">
    <property type="term" value="P:methylation"/>
    <property type="evidence" value="ECO:0007669"/>
    <property type="project" value="UniProtKB-KW"/>
</dbReference>